<dbReference type="Pfam" id="PF13350">
    <property type="entry name" value="Y_phosphatase3"/>
    <property type="match status" value="1"/>
</dbReference>
<comment type="similarity">
    <text evidence="1">Belongs to the protein-tyrosine phosphatase family.</text>
</comment>
<name>A0A5R8NVD5_9NOCA</name>
<reference evidence="3 4" key="1">
    <citation type="submission" date="2019-05" db="EMBL/GenBank/DDBJ databases">
        <title>Genomes sequences of two Nocardia cyriacigeorgica environmental isolates, type strains Nocardia asteroides ATCC 19247 and Nocardia cyriacigeorgica DSM 44484.</title>
        <authorList>
            <person name="Vautrin F."/>
            <person name="Bergeron E."/>
            <person name="Dubost A."/>
            <person name="Abrouk D."/>
            <person name="Rodriguez Nava V."/>
            <person name="Pujic P."/>
        </authorList>
    </citation>
    <scope>NUCLEOTIDE SEQUENCE [LARGE SCALE GENOMIC DNA]</scope>
    <source>
        <strain evidence="3 4">EML 446</strain>
    </source>
</reference>
<dbReference type="Gene3D" id="3.90.190.10">
    <property type="entry name" value="Protein tyrosine phosphatase superfamily"/>
    <property type="match status" value="1"/>
</dbReference>
<proteinExistence type="inferred from homology"/>
<evidence type="ECO:0000313" key="3">
    <source>
        <dbReference type="EMBL" id="TLF79624.1"/>
    </source>
</evidence>
<dbReference type="PANTHER" id="PTHR31126:SF1">
    <property type="entry name" value="TYROSINE SPECIFIC PROTEIN PHOSPHATASES DOMAIN-CONTAINING PROTEIN"/>
    <property type="match status" value="1"/>
</dbReference>
<comment type="caution">
    <text evidence="3">The sequence shown here is derived from an EMBL/GenBank/DDBJ whole genome shotgun (WGS) entry which is preliminary data.</text>
</comment>
<dbReference type="AlphaFoldDB" id="A0A5R8NVD5"/>
<dbReference type="InterPro" id="IPR026893">
    <property type="entry name" value="Tyr/Ser_Pase_IphP-type"/>
</dbReference>
<feature type="chain" id="PRO_5024314936" evidence="2">
    <location>
        <begin position="28"/>
        <end position="301"/>
    </location>
</feature>
<dbReference type="GO" id="GO:0004721">
    <property type="term" value="F:phosphoprotein phosphatase activity"/>
    <property type="evidence" value="ECO:0007669"/>
    <property type="project" value="InterPro"/>
</dbReference>
<organism evidence="3 4">
    <name type="scientific">Nocardia cyriacigeorgica</name>
    <dbReference type="NCBI Taxonomy" id="135487"/>
    <lineage>
        <taxon>Bacteria</taxon>
        <taxon>Bacillati</taxon>
        <taxon>Actinomycetota</taxon>
        <taxon>Actinomycetes</taxon>
        <taxon>Mycobacteriales</taxon>
        <taxon>Nocardiaceae</taxon>
        <taxon>Nocardia</taxon>
    </lineage>
</organism>
<dbReference type="PROSITE" id="PS00383">
    <property type="entry name" value="TYR_PHOSPHATASE_1"/>
    <property type="match status" value="1"/>
</dbReference>
<accession>A0A5R8NVD5</accession>
<protein>
    <submittedName>
        <fullName evidence="3">Tyrosine-protein phosphatase</fullName>
    </submittedName>
</protein>
<dbReference type="InterPro" id="IPR029021">
    <property type="entry name" value="Prot-tyrosine_phosphatase-like"/>
</dbReference>
<evidence type="ECO:0000256" key="2">
    <source>
        <dbReference type="SAM" id="SignalP"/>
    </source>
</evidence>
<gene>
    <name evidence="3" type="ORF">FEK34_06595</name>
</gene>
<dbReference type="SUPFAM" id="SSF52799">
    <property type="entry name" value="(Phosphotyrosine protein) phosphatases II"/>
    <property type="match status" value="1"/>
</dbReference>
<sequence>MHQRARTSCSVFLAGALLLGGYAGASAEPLIPGLDTGSASSSGSSDGPLVPEAPRLKSVDNFRDVGGTGAGYAAANGKRVNRGVVYRSNIVDPDDADLATLTSLGVQVVYDLRGPSEIEKAPDRLPPGVTYRNIPILGGNIEEEASGLRTPDEARALAQRVYRTFVTGASERAAIGQLLTELAHTDGRQIFHCEMGKDRTGWVSATLLGLAGVSRETIMSDFLLSNEYAAASIKARRDAIVARYGEEAAKIFDPIFGVEAGFLEAGLAQMDQSYGSVEKYLTDGLGLSDDTVSKLRAKLVD</sequence>
<dbReference type="PANTHER" id="PTHR31126">
    <property type="entry name" value="TYROSINE-PROTEIN PHOSPHATASE"/>
    <property type="match status" value="1"/>
</dbReference>
<dbReference type="InterPro" id="IPR016130">
    <property type="entry name" value="Tyr_Pase_AS"/>
</dbReference>
<feature type="signal peptide" evidence="2">
    <location>
        <begin position="1"/>
        <end position="27"/>
    </location>
</feature>
<evidence type="ECO:0000256" key="1">
    <source>
        <dbReference type="ARBA" id="ARBA00009580"/>
    </source>
</evidence>
<dbReference type="EMBL" id="VBUT01000003">
    <property type="protein sequence ID" value="TLF79624.1"/>
    <property type="molecule type" value="Genomic_DNA"/>
</dbReference>
<evidence type="ECO:0000313" key="4">
    <source>
        <dbReference type="Proteomes" id="UP000306378"/>
    </source>
</evidence>
<keyword evidence="2" id="KW-0732">Signal</keyword>
<dbReference type="Proteomes" id="UP000306378">
    <property type="component" value="Unassembled WGS sequence"/>
</dbReference>